<dbReference type="Proteomes" id="UP000239814">
    <property type="component" value="Chromosome"/>
</dbReference>
<evidence type="ECO:0000313" key="2">
    <source>
        <dbReference type="Proteomes" id="UP000239814"/>
    </source>
</evidence>
<dbReference type="EMBL" id="CP027433">
    <property type="protein sequence ID" value="AVM01880.1"/>
    <property type="molecule type" value="Genomic_DNA"/>
</dbReference>
<keyword evidence="2" id="KW-1185">Reference proteome</keyword>
<reference evidence="1 2" key="1">
    <citation type="submission" date="2018-03" db="EMBL/GenBank/DDBJ databases">
        <title>Characteristics and genome of n-alkane degrading marine bacteria Gordonia iterans isolated from crude oil contaminated in Tae-an, South Korea.</title>
        <authorList>
            <person name="Lee S.-S."/>
            <person name="Kim H."/>
        </authorList>
    </citation>
    <scope>NUCLEOTIDE SEQUENCE [LARGE SCALE GENOMIC DNA]</scope>
    <source>
        <strain evidence="1 2">Co17</strain>
    </source>
</reference>
<proteinExistence type="predicted"/>
<dbReference type="RefSeq" id="WP_105943583.1">
    <property type="nucleotide sequence ID" value="NZ_CP027433.1"/>
</dbReference>
<dbReference type="OrthoDB" id="4407402at2"/>
<evidence type="ECO:0000313" key="1">
    <source>
        <dbReference type="EMBL" id="AVM01880.1"/>
    </source>
</evidence>
<dbReference type="KEGG" id="git:C6V83_18045"/>
<organism evidence="1 2">
    <name type="scientific">Gordonia iterans</name>
    <dbReference type="NCBI Taxonomy" id="1004901"/>
    <lineage>
        <taxon>Bacteria</taxon>
        <taxon>Bacillati</taxon>
        <taxon>Actinomycetota</taxon>
        <taxon>Actinomycetes</taxon>
        <taxon>Mycobacteriales</taxon>
        <taxon>Gordoniaceae</taxon>
        <taxon>Gordonia</taxon>
    </lineage>
</organism>
<protein>
    <submittedName>
        <fullName evidence="1">Uncharacterized protein</fullName>
    </submittedName>
</protein>
<sequence length="318" mass="35740">MTTLCEYGDIQAPISNIRLVGCDDGDIFHLLGDQAGAEGAEILEEGMKGLIEAQVRTVERTPVRSDGAILRAVKTAVMEIELELSISSLLVDESFAEVDGKLREAFSFELDHWYPESTLARIEWETADGVRWLDVVLTAGHEYKVERDPNRRGFWFWTVKLKAYNPFWQAEPDTSQQLTFTEPGVQTVIISNPTGVPMYQQWSATIGQWRLPDCSWAGKKWERVPGGPHADRTVLYPPLSEVNGGLVVDYRPGELAVRDKYDTNLIGVMPVPGDYPQFWVPPFTPPTELDVEAVAVPENGAGIKLIQPRQYRRPWGRV</sequence>
<gene>
    <name evidence="1" type="ORF">C6V83_18045</name>
</gene>
<dbReference type="AlphaFoldDB" id="A0A2S0KJN2"/>
<accession>A0A2S0KJN2</accession>
<name>A0A2S0KJN2_9ACTN</name>